<dbReference type="Pfam" id="PF01423">
    <property type="entry name" value="LSM"/>
    <property type="match status" value="1"/>
</dbReference>
<keyword evidence="6 9" id="KW-0508">mRNA splicing</keyword>
<dbReference type="GO" id="GO:0071011">
    <property type="term" value="C:precatalytic spliceosome"/>
    <property type="evidence" value="ECO:0007669"/>
    <property type="project" value="TreeGrafter"/>
</dbReference>
<gene>
    <name evidence="9" type="primary">LSM8</name>
    <name evidence="11" type="ORF">TI39_contig695g00001</name>
</gene>
<dbReference type="GO" id="GO:0005688">
    <property type="term" value="C:U6 snRNP"/>
    <property type="evidence" value="ECO:0007669"/>
    <property type="project" value="UniProtKB-UniRule"/>
</dbReference>
<comment type="function">
    <text evidence="9">Plays role in pre-mRNA splicing as component of the U4/U6-U5 tri-snRNP complex that is involved in spliceosome assembly, and as component of the precatalytic spliceosome (spliceosome B complex). The heptameric LSM2-8 complex binds specifically to the 3'-terminal U-tract of U6 snRNA.</text>
</comment>
<evidence type="ECO:0000313" key="11">
    <source>
        <dbReference type="EMBL" id="KJX96221.1"/>
    </source>
</evidence>
<keyword evidence="12" id="KW-1185">Reference proteome</keyword>
<accession>A0A0F4GFK7</accession>
<evidence type="ECO:0000256" key="1">
    <source>
        <dbReference type="ARBA" id="ARBA00004123"/>
    </source>
</evidence>
<organism evidence="11 12">
    <name type="scientific">Zymoseptoria brevis</name>
    <dbReference type="NCBI Taxonomy" id="1047168"/>
    <lineage>
        <taxon>Eukaryota</taxon>
        <taxon>Fungi</taxon>
        <taxon>Dikarya</taxon>
        <taxon>Ascomycota</taxon>
        <taxon>Pezizomycotina</taxon>
        <taxon>Dothideomycetes</taxon>
        <taxon>Dothideomycetidae</taxon>
        <taxon>Mycosphaerellales</taxon>
        <taxon>Mycosphaerellaceae</taxon>
        <taxon>Zymoseptoria</taxon>
    </lineage>
</organism>
<feature type="domain" description="Sm" evidence="10">
    <location>
        <begin position="1"/>
        <end position="77"/>
    </location>
</feature>
<dbReference type="CDD" id="cd01727">
    <property type="entry name" value="LSm8"/>
    <property type="match status" value="1"/>
</dbReference>
<sequence>MALNVYLNKKVCLLLTDGRCLIGDLIACDAVTNLALENCVERIIRSADDDEASEEEPRGLFMVRGDNVVLCGLVDEELDGSIDWTKVRGEEIGGTKHV</sequence>
<evidence type="ECO:0000256" key="3">
    <source>
        <dbReference type="ARBA" id="ARBA00022664"/>
    </source>
</evidence>
<evidence type="ECO:0000256" key="8">
    <source>
        <dbReference type="ARBA" id="ARBA00023274"/>
    </source>
</evidence>
<comment type="similarity">
    <text evidence="2 9">Belongs to the snRNP Sm proteins family.</text>
</comment>
<evidence type="ECO:0000256" key="5">
    <source>
        <dbReference type="ARBA" id="ARBA00022884"/>
    </source>
</evidence>
<evidence type="ECO:0000256" key="7">
    <source>
        <dbReference type="ARBA" id="ARBA00023242"/>
    </source>
</evidence>
<reference evidence="11 12" key="1">
    <citation type="submission" date="2015-03" db="EMBL/GenBank/DDBJ databases">
        <title>RNA-seq based gene annotation and comparative genomics of four Zymoseptoria species reveal species-specific pathogenicity related genes and transposable element activity.</title>
        <authorList>
            <person name="Grandaubert J."/>
            <person name="Bhattacharyya A."/>
            <person name="Stukenbrock E.H."/>
        </authorList>
    </citation>
    <scope>NUCLEOTIDE SEQUENCE [LARGE SCALE GENOMIC DNA]</scope>
    <source>
        <strain evidence="11 12">Zb18110</strain>
    </source>
</reference>
<proteinExistence type="inferred from homology"/>
<dbReference type="SMART" id="SM00651">
    <property type="entry name" value="Sm"/>
    <property type="match status" value="1"/>
</dbReference>
<evidence type="ECO:0000313" key="12">
    <source>
        <dbReference type="Proteomes" id="UP000033647"/>
    </source>
</evidence>
<dbReference type="Proteomes" id="UP000033647">
    <property type="component" value="Unassembled WGS sequence"/>
</dbReference>
<evidence type="ECO:0000256" key="2">
    <source>
        <dbReference type="ARBA" id="ARBA00006850"/>
    </source>
</evidence>
<dbReference type="OrthoDB" id="422364at2759"/>
<dbReference type="EMBL" id="LAFY01000687">
    <property type="protein sequence ID" value="KJX96221.1"/>
    <property type="molecule type" value="Genomic_DNA"/>
</dbReference>
<evidence type="ECO:0000256" key="9">
    <source>
        <dbReference type="RuleBase" id="RU365048"/>
    </source>
</evidence>
<dbReference type="STRING" id="1047168.A0A0F4GFK7"/>
<dbReference type="FunFam" id="2.30.30.100:FF:000027">
    <property type="entry name" value="U6 snRNA-associated Sm-like protein LSm8"/>
    <property type="match status" value="1"/>
</dbReference>
<dbReference type="GO" id="GO:0003729">
    <property type="term" value="F:mRNA binding"/>
    <property type="evidence" value="ECO:0007669"/>
    <property type="project" value="TreeGrafter"/>
</dbReference>
<keyword evidence="7 9" id="KW-0539">Nucleus</keyword>
<dbReference type="InterPro" id="IPR034103">
    <property type="entry name" value="Lsm8"/>
</dbReference>
<comment type="caution">
    <text evidence="11">The sequence shown here is derived from an EMBL/GenBank/DDBJ whole genome shotgun (WGS) entry which is preliminary data.</text>
</comment>
<dbReference type="InterPro" id="IPR044642">
    <property type="entry name" value="PTHR15588"/>
</dbReference>
<dbReference type="InterPro" id="IPR010920">
    <property type="entry name" value="LSM_dom_sf"/>
</dbReference>
<dbReference type="SUPFAM" id="SSF50182">
    <property type="entry name" value="Sm-like ribonucleoproteins"/>
    <property type="match status" value="1"/>
</dbReference>
<dbReference type="AlphaFoldDB" id="A0A0F4GFK7"/>
<dbReference type="Gene3D" id="2.30.30.100">
    <property type="match status" value="1"/>
</dbReference>
<dbReference type="InterPro" id="IPR047575">
    <property type="entry name" value="Sm"/>
</dbReference>
<comment type="subcellular location">
    <subcellularLocation>
        <location evidence="1 9">Nucleus</location>
    </subcellularLocation>
</comment>
<dbReference type="PANTHER" id="PTHR15588">
    <property type="entry name" value="LSM1"/>
    <property type="match status" value="1"/>
</dbReference>
<evidence type="ECO:0000256" key="4">
    <source>
        <dbReference type="ARBA" id="ARBA00022728"/>
    </source>
</evidence>
<evidence type="ECO:0000256" key="6">
    <source>
        <dbReference type="ARBA" id="ARBA00023187"/>
    </source>
</evidence>
<dbReference type="GO" id="GO:0046540">
    <property type="term" value="C:U4/U6 x U5 tri-snRNP complex"/>
    <property type="evidence" value="ECO:0007669"/>
    <property type="project" value="UniProtKB-UniRule"/>
</dbReference>
<comment type="subunit">
    <text evidence="9">LSm subunits form a heteromer with a doughnut shape.</text>
</comment>
<keyword evidence="4 9" id="KW-0747">Spliceosome</keyword>
<keyword evidence="8 9" id="KW-0687">Ribonucleoprotein</keyword>
<evidence type="ECO:0000259" key="10">
    <source>
        <dbReference type="PROSITE" id="PS52002"/>
    </source>
</evidence>
<dbReference type="PROSITE" id="PS52002">
    <property type="entry name" value="SM"/>
    <property type="match status" value="1"/>
</dbReference>
<dbReference type="PANTHER" id="PTHR15588:SF9">
    <property type="entry name" value="U6 SNRNA-ASSOCIATED SM-LIKE PROTEIN LSM8"/>
    <property type="match status" value="1"/>
</dbReference>
<keyword evidence="5 9" id="KW-0694">RNA-binding</keyword>
<dbReference type="GO" id="GO:0000398">
    <property type="term" value="P:mRNA splicing, via spliceosome"/>
    <property type="evidence" value="ECO:0007669"/>
    <property type="project" value="UniProtKB-UniRule"/>
</dbReference>
<name>A0A0F4GFK7_9PEZI</name>
<protein>
    <recommendedName>
        <fullName evidence="9">LSM2-LSM8 complex subunit LSM8</fullName>
    </recommendedName>
</protein>
<keyword evidence="3 9" id="KW-0507">mRNA processing</keyword>
<dbReference type="InterPro" id="IPR001163">
    <property type="entry name" value="Sm_dom_euk/arc"/>
</dbReference>